<accession>A0A3B0S0L2</accession>
<name>A0A3B0S0L2_9ZZZZ</name>
<feature type="non-terminal residue" evidence="1">
    <location>
        <position position="1"/>
    </location>
</feature>
<evidence type="ECO:0000313" key="1">
    <source>
        <dbReference type="EMBL" id="VAV94366.1"/>
    </source>
</evidence>
<sequence length="100" mass="10831">FDDTHGRATNYMIDLPAGATGVISGNIFVQGKNKENWSAFIAVAAEDILNSSAGLNIHSNKAGFAKGVQRKTWFVADWGSDPLRIANNSLAPGLTRYHKR</sequence>
<dbReference type="EMBL" id="UOEF01000183">
    <property type="protein sequence ID" value="VAV94366.1"/>
    <property type="molecule type" value="Genomic_DNA"/>
</dbReference>
<organism evidence="1">
    <name type="scientific">hydrothermal vent metagenome</name>
    <dbReference type="NCBI Taxonomy" id="652676"/>
    <lineage>
        <taxon>unclassified sequences</taxon>
        <taxon>metagenomes</taxon>
        <taxon>ecological metagenomes</taxon>
    </lineage>
</organism>
<reference evidence="1" key="1">
    <citation type="submission" date="2018-06" db="EMBL/GenBank/DDBJ databases">
        <authorList>
            <person name="Zhirakovskaya E."/>
        </authorList>
    </citation>
    <scope>NUCLEOTIDE SEQUENCE</scope>
</reference>
<gene>
    <name evidence="1" type="ORF">MNBD_ALPHA04-1197</name>
</gene>
<dbReference type="AlphaFoldDB" id="A0A3B0S0L2"/>
<protein>
    <submittedName>
        <fullName evidence="1">Uncharacterized protein</fullName>
    </submittedName>
</protein>
<proteinExistence type="predicted"/>